<evidence type="ECO:0000313" key="3">
    <source>
        <dbReference type="Proteomes" id="UP000249829"/>
    </source>
</evidence>
<keyword evidence="3" id="KW-1185">Reference proteome</keyword>
<protein>
    <submittedName>
        <fullName evidence="2">Uncharacterized protein</fullName>
    </submittedName>
</protein>
<feature type="region of interest" description="Disordered" evidence="1">
    <location>
        <begin position="24"/>
        <end position="66"/>
    </location>
</feature>
<proteinExistence type="predicted"/>
<accession>A0A2V5H1I3</accession>
<organism evidence="2 3">
    <name type="scientific">Aspergillus violaceofuscus (strain CBS 115571)</name>
    <dbReference type="NCBI Taxonomy" id="1450538"/>
    <lineage>
        <taxon>Eukaryota</taxon>
        <taxon>Fungi</taxon>
        <taxon>Dikarya</taxon>
        <taxon>Ascomycota</taxon>
        <taxon>Pezizomycotina</taxon>
        <taxon>Eurotiomycetes</taxon>
        <taxon>Eurotiomycetidae</taxon>
        <taxon>Eurotiales</taxon>
        <taxon>Aspergillaceae</taxon>
        <taxon>Aspergillus</taxon>
    </lineage>
</organism>
<sequence>MQALEKPFCATWVLKCRVVKLDPPPRTALPCRGPSLEQAPPPASHSKTLLASSGLRRSPRPNLRKD</sequence>
<reference evidence="2 3" key="1">
    <citation type="submission" date="2018-02" db="EMBL/GenBank/DDBJ databases">
        <title>The genomes of Aspergillus section Nigri reveals drivers in fungal speciation.</title>
        <authorList>
            <consortium name="DOE Joint Genome Institute"/>
            <person name="Vesth T.C."/>
            <person name="Nybo J."/>
            <person name="Theobald S."/>
            <person name="Brandl J."/>
            <person name="Frisvad J.C."/>
            <person name="Nielsen K.F."/>
            <person name="Lyhne E.K."/>
            <person name="Kogle M.E."/>
            <person name="Kuo A."/>
            <person name="Riley R."/>
            <person name="Clum A."/>
            <person name="Nolan M."/>
            <person name="Lipzen A."/>
            <person name="Salamov A."/>
            <person name="Henrissat B."/>
            <person name="Wiebenga A."/>
            <person name="De vries R.P."/>
            <person name="Grigoriev I.V."/>
            <person name="Mortensen U.H."/>
            <person name="Andersen M.R."/>
            <person name="Baker S.E."/>
        </authorList>
    </citation>
    <scope>NUCLEOTIDE SEQUENCE [LARGE SCALE GENOMIC DNA]</scope>
    <source>
        <strain evidence="2 3">CBS 115571</strain>
    </source>
</reference>
<evidence type="ECO:0000256" key="1">
    <source>
        <dbReference type="SAM" id="MobiDB-lite"/>
    </source>
</evidence>
<gene>
    <name evidence="2" type="ORF">BO99DRAFT_245926</name>
</gene>
<name>A0A2V5H1I3_ASPV1</name>
<dbReference type="EMBL" id="KZ825182">
    <property type="protein sequence ID" value="PYI15632.1"/>
    <property type="molecule type" value="Genomic_DNA"/>
</dbReference>
<evidence type="ECO:0000313" key="2">
    <source>
        <dbReference type="EMBL" id="PYI15632.1"/>
    </source>
</evidence>
<dbReference type="AlphaFoldDB" id="A0A2V5H1I3"/>
<dbReference type="Proteomes" id="UP000249829">
    <property type="component" value="Unassembled WGS sequence"/>
</dbReference>